<name>A0ACB0IBC1_TRIPR</name>
<proteinExistence type="predicted"/>
<keyword evidence="2" id="KW-1185">Reference proteome</keyword>
<reference evidence="1" key="1">
    <citation type="submission" date="2023-10" db="EMBL/GenBank/DDBJ databases">
        <authorList>
            <person name="Rodriguez Cubillos JULIANA M."/>
            <person name="De Vega J."/>
        </authorList>
    </citation>
    <scope>NUCLEOTIDE SEQUENCE</scope>
</reference>
<organism evidence="1 2">
    <name type="scientific">Trifolium pratense</name>
    <name type="common">Red clover</name>
    <dbReference type="NCBI Taxonomy" id="57577"/>
    <lineage>
        <taxon>Eukaryota</taxon>
        <taxon>Viridiplantae</taxon>
        <taxon>Streptophyta</taxon>
        <taxon>Embryophyta</taxon>
        <taxon>Tracheophyta</taxon>
        <taxon>Spermatophyta</taxon>
        <taxon>Magnoliopsida</taxon>
        <taxon>eudicotyledons</taxon>
        <taxon>Gunneridae</taxon>
        <taxon>Pentapetalae</taxon>
        <taxon>rosids</taxon>
        <taxon>fabids</taxon>
        <taxon>Fabales</taxon>
        <taxon>Fabaceae</taxon>
        <taxon>Papilionoideae</taxon>
        <taxon>50 kb inversion clade</taxon>
        <taxon>NPAAA clade</taxon>
        <taxon>Hologalegina</taxon>
        <taxon>IRL clade</taxon>
        <taxon>Trifolieae</taxon>
        <taxon>Trifolium</taxon>
    </lineage>
</organism>
<dbReference type="EMBL" id="CASHSV030000001">
    <property type="protein sequence ID" value="CAJ2629571.1"/>
    <property type="molecule type" value="Genomic_DNA"/>
</dbReference>
<sequence>MAANSPITMKVALKLGSVEINPQFITFTHVTPSNSVVMIDMNMPMQPLRLPITADSALMRNC</sequence>
<dbReference type="Proteomes" id="UP001177021">
    <property type="component" value="Unassembled WGS sequence"/>
</dbReference>
<protein>
    <submittedName>
        <fullName evidence="1">Uncharacterized protein</fullName>
    </submittedName>
</protein>
<accession>A0ACB0IBC1</accession>
<evidence type="ECO:0000313" key="2">
    <source>
        <dbReference type="Proteomes" id="UP001177021"/>
    </source>
</evidence>
<comment type="caution">
    <text evidence="1">The sequence shown here is derived from an EMBL/GenBank/DDBJ whole genome shotgun (WGS) entry which is preliminary data.</text>
</comment>
<gene>
    <name evidence="1" type="ORF">MILVUS5_LOCUS1520</name>
</gene>
<evidence type="ECO:0000313" key="1">
    <source>
        <dbReference type="EMBL" id="CAJ2629571.1"/>
    </source>
</evidence>